<dbReference type="Pfam" id="PF03611">
    <property type="entry name" value="EIIC-GAT"/>
    <property type="match status" value="1"/>
</dbReference>
<feature type="transmembrane region" description="Helical" evidence="9">
    <location>
        <begin position="362"/>
        <end position="381"/>
    </location>
</feature>
<protein>
    <submittedName>
        <fullName evidence="11">PTS transporter subunit IIC</fullName>
    </submittedName>
</protein>
<evidence type="ECO:0000313" key="12">
    <source>
        <dbReference type="Proteomes" id="UP001260773"/>
    </source>
</evidence>
<keyword evidence="3" id="KW-1003">Cell membrane</keyword>
<dbReference type="AlphaFoldDB" id="A0AAW8RR27"/>
<sequence>MEFITQFINDLGNFIFIPIIFLIFMVALGRPLAEAIQSAMKVGIGFIALSMVIGFMLEKMEPAITGLAGKTGSSLDAIDVGGAATAVMGFGSNMGAIIIPLCVAINLLLLVFKITDCVNVDVFNLHQNASMGAIVAVYSGNFLYGVLAAGLFHVWALIAADLGAKNNEKFFGLPQGVSISHPVANTYLLFAYPFNWLFDRIPGLRNLNVTAETIQKRFGVLGDPTIIGFLLGTLLGLFGLDWNSPYHTIISSVQLGMYLAAVMLLLPKMTSIMMEGLVPLSNAARKKLVKRFPDRDITVGMDTALIVGNPSVISSALLLIPVMVILAVVLPGNRVMPLGDLSQFVFFIACMVPVFKGNIIRTWLSSVILFGGGLYIASWMTPATNELFQKFGAGAQKNVMYSSLNPSANPFTGLFAAASHIGIFGYILIGLLLISIGYLLKKKERSQLQNDVAV</sequence>
<evidence type="ECO:0000256" key="2">
    <source>
        <dbReference type="ARBA" id="ARBA00022448"/>
    </source>
</evidence>
<evidence type="ECO:0000256" key="8">
    <source>
        <dbReference type="ARBA" id="ARBA00023136"/>
    </source>
</evidence>
<evidence type="ECO:0000256" key="5">
    <source>
        <dbReference type="ARBA" id="ARBA00022683"/>
    </source>
</evidence>
<dbReference type="InterPro" id="IPR004703">
    <property type="entry name" value="PTS_sugar-sp_permease"/>
</dbReference>
<feature type="transmembrane region" description="Helical" evidence="9">
    <location>
        <begin position="178"/>
        <end position="198"/>
    </location>
</feature>
<feature type="transmembrane region" description="Helical" evidence="9">
    <location>
        <begin position="336"/>
        <end position="355"/>
    </location>
</feature>
<comment type="subcellular location">
    <subcellularLocation>
        <location evidence="1">Cell membrane</location>
        <topology evidence="1">Multi-pass membrane protein</topology>
    </subcellularLocation>
</comment>
<dbReference type="PANTHER" id="PTHR37324">
    <property type="entry name" value="PTS SYSTEM GALACTITOL-SPECIFIC EIIC COMPONENT"/>
    <property type="match status" value="1"/>
</dbReference>
<organism evidence="11 12">
    <name type="scientific">Enterococcus avium</name>
    <name type="common">Streptococcus avium</name>
    <dbReference type="NCBI Taxonomy" id="33945"/>
    <lineage>
        <taxon>Bacteria</taxon>
        <taxon>Bacillati</taxon>
        <taxon>Bacillota</taxon>
        <taxon>Bacilli</taxon>
        <taxon>Lactobacillales</taxon>
        <taxon>Enterococcaceae</taxon>
        <taxon>Enterococcus</taxon>
    </lineage>
</organism>
<evidence type="ECO:0000256" key="9">
    <source>
        <dbReference type="SAM" id="Phobius"/>
    </source>
</evidence>
<dbReference type="InterPro" id="IPR013014">
    <property type="entry name" value="PTS_EIIC_2"/>
</dbReference>
<evidence type="ECO:0000256" key="6">
    <source>
        <dbReference type="ARBA" id="ARBA00022692"/>
    </source>
</evidence>
<dbReference type="PIRSF" id="PIRSF006304">
    <property type="entry name" value="GatC"/>
    <property type="match status" value="1"/>
</dbReference>
<comment type="caution">
    <text evidence="11">The sequence shown here is derived from an EMBL/GenBank/DDBJ whole genome shotgun (WGS) entry which is preliminary data.</text>
</comment>
<evidence type="ECO:0000256" key="7">
    <source>
        <dbReference type="ARBA" id="ARBA00022989"/>
    </source>
</evidence>
<keyword evidence="4" id="KW-0762">Sugar transport</keyword>
<dbReference type="GO" id="GO:0015577">
    <property type="term" value="F:galactitol transmembrane transporter activity"/>
    <property type="evidence" value="ECO:0007669"/>
    <property type="project" value="InterPro"/>
</dbReference>
<evidence type="ECO:0000256" key="3">
    <source>
        <dbReference type="ARBA" id="ARBA00022475"/>
    </source>
</evidence>
<dbReference type="GO" id="GO:0005886">
    <property type="term" value="C:plasma membrane"/>
    <property type="evidence" value="ECO:0007669"/>
    <property type="project" value="UniProtKB-SubCell"/>
</dbReference>
<accession>A0AAW8RR27</accession>
<feature type="transmembrane region" description="Helical" evidence="9">
    <location>
        <begin position="39"/>
        <end position="57"/>
    </location>
</feature>
<keyword evidence="5" id="KW-0598">Phosphotransferase system</keyword>
<dbReference type="GO" id="GO:0009401">
    <property type="term" value="P:phosphoenolpyruvate-dependent sugar phosphotransferase system"/>
    <property type="evidence" value="ECO:0007669"/>
    <property type="project" value="UniProtKB-KW"/>
</dbReference>
<dbReference type="Proteomes" id="UP001260773">
    <property type="component" value="Unassembled WGS sequence"/>
</dbReference>
<dbReference type="EMBL" id="JARPWH010000009">
    <property type="protein sequence ID" value="MDT2401583.1"/>
    <property type="molecule type" value="Genomic_DNA"/>
</dbReference>
<feature type="domain" description="PTS EIIC type-2" evidence="10">
    <location>
        <begin position="36"/>
        <end position="441"/>
    </location>
</feature>
<feature type="transmembrane region" description="Helical" evidence="9">
    <location>
        <begin position="311"/>
        <end position="330"/>
    </location>
</feature>
<dbReference type="PROSITE" id="PS51104">
    <property type="entry name" value="PTS_EIIC_TYPE_2"/>
    <property type="match status" value="1"/>
</dbReference>
<evidence type="ECO:0000256" key="1">
    <source>
        <dbReference type="ARBA" id="ARBA00004651"/>
    </source>
</evidence>
<reference evidence="11" key="1">
    <citation type="submission" date="2023-03" db="EMBL/GenBank/DDBJ databases">
        <authorList>
            <person name="Shen W."/>
            <person name="Cai J."/>
        </authorList>
    </citation>
    <scope>NUCLEOTIDE SEQUENCE</scope>
    <source>
        <strain evidence="11">P33-2</strain>
    </source>
</reference>
<keyword evidence="2" id="KW-0813">Transport</keyword>
<evidence type="ECO:0000259" key="10">
    <source>
        <dbReference type="PROSITE" id="PS51104"/>
    </source>
</evidence>
<feature type="transmembrane region" description="Helical" evidence="9">
    <location>
        <begin position="414"/>
        <end position="440"/>
    </location>
</feature>
<feature type="transmembrane region" description="Helical" evidence="9">
    <location>
        <begin position="218"/>
        <end position="240"/>
    </location>
</feature>
<gene>
    <name evidence="11" type="ORF">P7D43_04300</name>
</gene>
<dbReference type="RefSeq" id="WP_048722428.1">
    <property type="nucleotide sequence ID" value="NZ_CAAKOC010000046.1"/>
</dbReference>
<name>A0AAW8RR27_ENTAV</name>
<dbReference type="PANTHER" id="PTHR37324:SF2">
    <property type="entry name" value="PTS SYSTEM GALACTITOL-SPECIFIC EIIC COMPONENT"/>
    <property type="match status" value="1"/>
</dbReference>
<feature type="transmembrane region" description="Helical" evidence="9">
    <location>
        <begin position="133"/>
        <end position="158"/>
    </location>
</feature>
<keyword evidence="8 9" id="KW-0472">Membrane</keyword>
<keyword evidence="7 9" id="KW-1133">Transmembrane helix</keyword>
<dbReference type="InterPro" id="IPR013853">
    <property type="entry name" value="EIIC-GAT"/>
</dbReference>
<evidence type="ECO:0000256" key="4">
    <source>
        <dbReference type="ARBA" id="ARBA00022597"/>
    </source>
</evidence>
<feature type="transmembrane region" description="Helical" evidence="9">
    <location>
        <begin position="12"/>
        <end position="32"/>
    </location>
</feature>
<proteinExistence type="predicted"/>
<keyword evidence="6 9" id="KW-0812">Transmembrane</keyword>
<feature type="transmembrane region" description="Helical" evidence="9">
    <location>
        <begin position="94"/>
        <end position="112"/>
    </location>
</feature>
<evidence type="ECO:0000313" key="11">
    <source>
        <dbReference type="EMBL" id="MDT2401583.1"/>
    </source>
</evidence>
<feature type="transmembrane region" description="Helical" evidence="9">
    <location>
        <begin position="246"/>
        <end position="266"/>
    </location>
</feature>